<name>A0A3N2D866_9MICO</name>
<dbReference type="GO" id="GO:0005829">
    <property type="term" value="C:cytosol"/>
    <property type="evidence" value="ECO:0007669"/>
    <property type="project" value="TreeGrafter"/>
</dbReference>
<feature type="domain" description="Pyridoxamine kinase/Phosphomethylpyrimidine kinase" evidence="6">
    <location>
        <begin position="127"/>
        <end position="283"/>
    </location>
</feature>
<reference evidence="7 8" key="1">
    <citation type="submission" date="2018-11" db="EMBL/GenBank/DDBJ databases">
        <title>Sequencing the genomes of 1000 actinobacteria strains.</title>
        <authorList>
            <person name="Klenk H.-P."/>
        </authorList>
    </citation>
    <scope>NUCLEOTIDE SEQUENCE [LARGE SCALE GENOMIC DNA]</scope>
    <source>
        <strain evidence="7 8">DSM 13521</strain>
    </source>
</reference>
<dbReference type="SUPFAM" id="SSF53613">
    <property type="entry name" value="Ribokinase-like"/>
    <property type="match status" value="1"/>
</dbReference>
<keyword evidence="8" id="KW-1185">Reference proteome</keyword>
<dbReference type="InterPro" id="IPR029056">
    <property type="entry name" value="Ribokinase-like"/>
</dbReference>
<dbReference type="Gene3D" id="3.40.1190.20">
    <property type="match status" value="1"/>
</dbReference>
<evidence type="ECO:0000256" key="1">
    <source>
        <dbReference type="ARBA" id="ARBA00012104"/>
    </source>
</evidence>
<comment type="caution">
    <text evidence="7">The sequence shown here is derived from an EMBL/GenBank/DDBJ whole genome shotgun (WGS) entry which is preliminary data.</text>
</comment>
<keyword evidence="3" id="KW-0547">Nucleotide-binding</keyword>
<dbReference type="Proteomes" id="UP000275356">
    <property type="component" value="Unassembled WGS sequence"/>
</dbReference>
<dbReference type="GO" id="GO:0005524">
    <property type="term" value="F:ATP binding"/>
    <property type="evidence" value="ECO:0007669"/>
    <property type="project" value="UniProtKB-KW"/>
</dbReference>
<keyword evidence="2" id="KW-0808">Transferase</keyword>
<dbReference type="PANTHER" id="PTHR10534">
    <property type="entry name" value="PYRIDOXAL KINASE"/>
    <property type="match status" value="1"/>
</dbReference>
<evidence type="ECO:0000256" key="5">
    <source>
        <dbReference type="ARBA" id="ARBA00022840"/>
    </source>
</evidence>
<dbReference type="GO" id="GO:0008902">
    <property type="term" value="F:hydroxymethylpyrimidine kinase activity"/>
    <property type="evidence" value="ECO:0007669"/>
    <property type="project" value="TreeGrafter"/>
</dbReference>
<sequence length="288" mass="29919">MIFVSADAAGAHGLELDTRTVDVLAIGSQLVHGSVGLNAALPVYTAAGLRRAALPTTILSVLPHYPSMHRVDMSAAWLGDTLDDLAASGALDGLRVVAVGYLPVPEHAGVVARWYDGWRAARRAAGVDVPQLVLDPTLGDVEVGFYNDPAVGPALRRDLLPVATGAVPNLFELAHLVDRPIEELTGDALLEAAASLLDDGLDWLVVTGLRWQVGERPDADGIGELVLVGGSAQLRRHELLRSTAKGVGDVFTAALCARIVAGGHVVEAVDAAAAITADHIRRGAAGDS</sequence>
<gene>
    <name evidence="7" type="ORF">EDD28_0410</name>
</gene>
<dbReference type="GO" id="GO:0008478">
    <property type="term" value="F:pyridoxal kinase activity"/>
    <property type="evidence" value="ECO:0007669"/>
    <property type="project" value="UniProtKB-EC"/>
</dbReference>
<organism evidence="7 8">
    <name type="scientific">Salana multivorans</name>
    <dbReference type="NCBI Taxonomy" id="120377"/>
    <lineage>
        <taxon>Bacteria</taxon>
        <taxon>Bacillati</taxon>
        <taxon>Actinomycetota</taxon>
        <taxon>Actinomycetes</taxon>
        <taxon>Micrococcales</taxon>
        <taxon>Beutenbergiaceae</taxon>
        <taxon>Salana</taxon>
    </lineage>
</organism>
<accession>A0A3N2D866</accession>
<dbReference type="InterPro" id="IPR013749">
    <property type="entry name" value="PM/HMP-P_kinase-1"/>
</dbReference>
<evidence type="ECO:0000256" key="3">
    <source>
        <dbReference type="ARBA" id="ARBA00022741"/>
    </source>
</evidence>
<evidence type="ECO:0000256" key="2">
    <source>
        <dbReference type="ARBA" id="ARBA00022679"/>
    </source>
</evidence>
<dbReference type="AlphaFoldDB" id="A0A3N2D866"/>
<dbReference type="GO" id="GO:0009443">
    <property type="term" value="P:pyridoxal 5'-phosphate salvage"/>
    <property type="evidence" value="ECO:0007669"/>
    <property type="project" value="InterPro"/>
</dbReference>
<evidence type="ECO:0000313" key="7">
    <source>
        <dbReference type="EMBL" id="ROR95848.1"/>
    </source>
</evidence>
<proteinExistence type="predicted"/>
<evidence type="ECO:0000259" key="6">
    <source>
        <dbReference type="Pfam" id="PF08543"/>
    </source>
</evidence>
<dbReference type="InterPro" id="IPR004625">
    <property type="entry name" value="PyrdxlKinase"/>
</dbReference>
<dbReference type="PANTHER" id="PTHR10534:SF15">
    <property type="entry name" value="PYRIDOXINE_PYRIDOXAL_PYRIDOXAMINE KINASE"/>
    <property type="match status" value="1"/>
</dbReference>
<protein>
    <recommendedName>
        <fullName evidence="1">pyridoxal kinase</fullName>
        <ecNumber evidence="1">2.7.1.35</ecNumber>
    </recommendedName>
</protein>
<evidence type="ECO:0000313" key="8">
    <source>
        <dbReference type="Proteomes" id="UP000275356"/>
    </source>
</evidence>
<keyword evidence="5" id="KW-0067">ATP-binding</keyword>
<evidence type="ECO:0000256" key="4">
    <source>
        <dbReference type="ARBA" id="ARBA00022777"/>
    </source>
</evidence>
<dbReference type="Pfam" id="PF08543">
    <property type="entry name" value="Phos_pyr_kin"/>
    <property type="match status" value="1"/>
</dbReference>
<dbReference type="EC" id="2.7.1.35" evidence="1"/>
<keyword evidence="4 7" id="KW-0418">Kinase</keyword>
<dbReference type="EMBL" id="RKHQ01000001">
    <property type="protein sequence ID" value="ROR95848.1"/>
    <property type="molecule type" value="Genomic_DNA"/>
</dbReference>